<evidence type="ECO:0000313" key="9">
    <source>
        <dbReference type="Proteomes" id="UP000807504"/>
    </source>
</evidence>
<dbReference type="PANTHER" id="PTHR21421:SF29">
    <property type="entry name" value="GUSTATORY RECEPTOR 5A FOR TREHALOSE-RELATED"/>
    <property type="match status" value="1"/>
</dbReference>
<feature type="transmembrane region" description="Helical" evidence="7">
    <location>
        <begin position="400"/>
        <end position="419"/>
    </location>
</feature>
<protein>
    <recommendedName>
        <fullName evidence="10">Gustatory receptor</fullName>
    </recommendedName>
</protein>
<dbReference type="InterPro" id="IPR013604">
    <property type="entry name" value="7TM_chemorcpt"/>
</dbReference>
<gene>
    <name evidence="8" type="ORF">HNY73_020698</name>
</gene>
<evidence type="ECO:0000256" key="5">
    <source>
        <dbReference type="ARBA" id="ARBA00023136"/>
    </source>
</evidence>
<organism evidence="8 9">
    <name type="scientific">Argiope bruennichi</name>
    <name type="common">Wasp spider</name>
    <name type="synonym">Aranea bruennichi</name>
    <dbReference type="NCBI Taxonomy" id="94029"/>
    <lineage>
        <taxon>Eukaryota</taxon>
        <taxon>Metazoa</taxon>
        <taxon>Ecdysozoa</taxon>
        <taxon>Arthropoda</taxon>
        <taxon>Chelicerata</taxon>
        <taxon>Arachnida</taxon>
        <taxon>Araneae</taxon>
        <taxon>Araneomorphae</taxon>
        <taxon>Entelegynae</taxon>
        <taxon>Araneoidea</taxon>
        <taxon>Araneidae</taxon>
        <taxon>Argiope</taxon>
    </lineage>
</organism>
<evidence type="ECO:0008006" key="10">
    <source>
        <dbReference type="Google" id="ProtNLM"/>
    </source>
</evidence>
<evidence type="ECO:0000256" key="3">
    <source>
        <dbReference type="ARBA" id="ARBA00022692"/>
    </source>
</evidence>
<dbReference type="GO" id="GO:0005886">
    <property type="term" value="C:plasma membrane"/>
    <property type="evidence" value="ECO:0007669"/>
    <property type="project" value="UniProtKB-SubCell"/>
</dbReference>
<keyword evidence="3 7" id="KW-0812">Transmembrane</keyword>
<keyword evidence="2" id="KW-1003">Cell membrane</keyword>
<dbReference type="GO" id="GO:0050909">
    <property type="term" value="P:sensory perception of taste"/>
    <property type="evidence" value="ECO:0007669"/>
    <property type="project" value="InterPro"/>
</dbReference>
<dbReference type="GO" id="GO:0038023">
    <property type="term" value="F:signaling receptor activity"/>
    <property type="evidence" value="ECO:0007669"/>
    <property type="project" value="UniProtKB-ARBA"/>
</dbReference>
<dbReference type="PANTHER" id="PTHR21421">
    <property type="entry name" value="GUSTATORY RECEPTOR"/>
    <property type="match status" value="1"/>
</dbReference>
<feature type="transmembrane region" description="Helical" evidence="7">
    <location>
        <begin position="328"/>
        <end position="346"/>
    </location>
</feature>
<comment type="subcellular location">
    <subcellularLocation>
        <location evidence="1">Cell membrane</location>
        <topology evidence="1">Multi-pass membrane protein</topology>
    </subcellularLocation>
</comment>
<feature type="transmembrane region" description="Helical" evidence="7">
    <location>
        <begin position="194"/>
        <end position="216"/>
    </location>
</feature>
<feature type="transmembrane region" description="Helical" evidence="7">
    <location>
        <begin position="44"/>
        <end position="63"/>
    </location>
</feature>
<proteinExistence type="predicted"/>
<dbReference type="GO" id="GO:0051606">
    <property type="term" value="P:detection of stimulus"/>
    <property type="evidence" value="ECO:0007669"/>
    <property type="project" value="UniProtKB-ARBA"/>
</dbReference>
<dbReference type="Proteomes" id="UP000807504">
    <property type="component" value="Unassembled WGS sequence"/>
</dbReference>
<keyword evidence="4 7" id="KW-1133">Transmembrane helix</keyword>
<evidence type="ECO:0000256" key="4">
    <source>
        <dbReference type="ARBA" id="ARBA00022989"/>
    </source>
</evidence>
<dbReference type="AlphaFoldDB" id="A0A8T0ECA8"/>
<keyword evidence="6" id="KW-0675">Receptor</keyword>
<evidence type="ECO:0000256" key="7">
    <source>
        <dbReference type="SAM" id="Phobius"/>
    </source>
</evidence>
<feature type="transmembrane region" description="Helical" evidence="7">
    <location>
        <begin position="286"/>
        <end position="308"/>
    </location>
</feature>
<feature type="transmembrane region" description="Helical" evidence="7">
    <location>
        <begin position="223"/>
        <end position="244"/>
    </location>
</feature>
<evidence type="ECO:0000256" key="6">
    <source>
        <dbReference type="ARBA" id="ARBA00023170"/>
    </source>
</evidence>
<reference evidence="8" key="2">
    <citation type="submission" date="2020-06" db="EMBL/GenBank/DDBJ databases">
        <authorList>
            <person name="Sheffer M."/>
        </authorList>
    </citation>
    <scope>NUCLEOTIDE SEQUENCE</scope>
</reference>
<sequence length="430" mass="49676">MGRPGLMMPAITVHPIYHKFPLTSSANSAVRNMSKNENISFLKAIKPLLISLVVIGIQTTIYFKPSTLRQKVLPLRWWIILTLIYLHLFSLKTVVALLLTKGGIEFWLQLTIFLRSSVATISADIYVFKRNKLHNLVLKINSIFNRFSPEEKKTFKNRIIRGTFVIWIFMTMNFITSTMNIYKMGIANFLDIHLFSMRISFVSPVTQYVVGGILLLIRQAIMWGTLSFMIMYYVFLCEAIRYSFRSFILSMITTFQHENILDERSVKRLQKYYVYVTDLVSQLDDIFSPAVFFWSSSFILSVCIDITFDISLYSRMNTMRFFESLQKLVILFLAYVSIGMSASLAIEEGRKCLPAFYKVTASFDASRNYPLSQAVQFFAMRLGTTHFALTGWKFFDMTRGYMLTVFGILGSYIILVFQLNPETMTAFITA</sequence>
<name>A0A8T0ECA8_ARGBR</name>
<feature type="transmembrane region" description="Helical" evidence="7">
    <location>
        <begin position="75"/>
        <end position="100"/>
    </location>
</feature>
<dbReference type="Pfam" id="PF08395">
    <property type="entry name" value="7tm_7"/>
    <property type="match status" value="1"/>
</dbReference>
<keyword evidence="9" id="KW-1185">Reference proteome</keyword>
<comment type="caution">
    <text evidence="8">The sequence shown here is derived from an EMBL/GenBank/DDBJ whole genome shotgun (WGS) entry which is preliminary data.</text>
</comment>
<reference evidence="8" key="1">
    <citation type="journal article" date="2020" name="bioRxiv">
        <title>Chromosome-level reference genome of the European wasp spider Argiope bruennichi: a resource for studies on range expansion and evolutionary adaptation.</title>
        <authorList>
            <person name="Sheffer M.M."/>
            <person name="Hoppe A."/>
            <person name="Krehenwinkel H."/>
            <person name="Uhl G."/>
            <person name="Kuss A.W."/>
            <person name="Jensen L."/>
            <person name="Jensen C."/>
            <person name="Gillespie R.G."/>
            <person name="Hoff K.J."/>
            <person name="Prost S."/>
        </authorList>
    </citation>
    <scope>NUCLEOTIDE SEQUENCE</scope>
</reference>
<dbReference type="EMBL" id="JABXBU010002230">
    <property type="protein sequence ID" value="KAF8767805.1"/>
    <property type="molecule type" value="Genomic_DNA"/>
</dbReference>
<evidence type="ECO:0000256" key="1">
    <source>
        <dbReference type="ARBA" id="ARBA00004651"/>
    </source>
</evidence>
<evidence type="ECO:0000313" key="8">
    <source>
        <dbReference type="EMBL" id="KAF8767805.1"/>
    </source>
</evidence>
<keyword evidence="5 7" id="KW-0472">Membrane</keyword>
<evidence type="ECO:0000256" key="2">
    <source>
        <dbReference type="ARBA" id="ARBA00022475"/>
    </source>
</evidence>
<accession>A0A8T0ECA8</accession>
<feature type="transmembrane region" description="Helical" evidence="7">
    <location>
        <begin position="162"/>
        <end position="182"/>
    </location>
</feature>